<feature type="signal peptide" evidence="3">
    <location>
        <begin position="1"/>
        <end position="37"/>
    </location>
</feature>
<gene>
    <name evidence="4" type="ORF">NCTC13645_00819</name>
</gene>
<evidence type="ECO:0000313" key="4">
    <source>
        <dbReference type="EMBL" id="SUP52916.1"/>
    </source>
</evidence>
<dbReference type="EMBL" id="UHIV01000001">
    <property type="protein sequence ID" value="SUP52916.1"/>
    <property type="molecule type" value="Genomic_DNA"/>
</dbReference>
<evidence type="ECO:0000256" key="3">
    <source>
        <dbReference type="SAM" id="SignalP"/>
    </source>
</evidence>
<protein>
    <recommendedName>
        <fullName evidence="6">KxYKxGKxW signal peptide</fullName>
    </recommendedName>
</protein>
<dbReference type="InterPro" id="IPR022263">
    <property type="entry name" value="KxYKxGKxW"/>
</dbReference>
<feature type="region of interest" description="Disordered" evidence="2">
    <location>
        <begin position="86"/>
        <end position="109"/>
    </location>
</feature>
<evidence type="ECO:0000313" key="5">
    <source>
        <dbReference type="Proteomes" id="UP000254621"/>
    </source>
</evidence>
<evidence type="ECO:0000256" key="1">
    <source>
        <dbReference type="ARBA" id="ARBA00022729"/>
    </source>
</evidence>
<proteinExistence type="predicted"/>
<dbReference type="AlphaFoldDB" id="A0A380NZB9"/>
<evidence type="ECO:0000256" key="2">
    <source>
        <dbReference type="SAM" id="MobiDB-lite"/>
    </source>
</evidence>
<sequence length="203" mass="21127">MTRMKMYKSGKFWVSSAVTALGATSALLGGSSTQAHADVANDQQVAQATEQNKTAAAPSAADVQAQITAAMNTNPTNVQVDTATQTPVSAAEAMATANEKQTSTEGPAAVNVNQDVDSVQENQTETDAAPDNLADSSSDVTTTEEGSSDSVEQPSEQTVVDDKSNQAHVIEDTTSEVAPKVKEPTPEKTVSLTRQLGIKLCLE</sequence>
<dbReference type="Proteomes" id="UP000254621">
    <property type="component" value="Unassembled WGS sequence"/>
</dbReference>
<organism evidence="4 5">
    <name type="scientific">Weissella viridescens</name>
    <name type="common">Lactobacillus viridescens</name>
    <dbReference type="NCBI Taxonomy" id="1629"/>
    <lineage>
        <taxon>Bacteria</taxon>
        <taxon>Bacillati</taxon>
        <taxon>Bacillota</taxon>
        <taxon>Bacilli</taxon>
        <taxon>Lactobacillales</taxon>
        <taxon>Lactobacillaceae</taxon>
        <taxon>Weissella</taxon>
    </lineage>
</organism>
<feature type="compositionally biased region" description="Polar residues" evidence="2">
    <location>
        <begin position="134"/>
        <end position="158"/>
    </location>
</feature>
<feature type="compositionally biased region" description="Polar residues" evidence="2">
    <location>
        <begin position="98"/>
        <end position="109"/>
    </location>
</feature>
<dbReference type="NCBIfam" id="TIGR03715">
    <property type="entry name" value="KxYKxGKxW"/>
    <property type="match status" value="1"/>
</dbReference>
<name>A0A380NZB9_WEIVI</name>
<feature type="compositionally biased region" description="Basic and acidic residues" evidence="2">
    <location>
        <begin position="160"/>
        <end position="171"/>
    </location>
</feature>
<evidence type="ECO:0008006" key="6">
    <source>
        <dbReference type="Google" id="ProtNLM"/>
    </source>
</evidence>
<keyword evidence="1 3" id="KW-0732">Signal</keyword>
<dbReference type="Pfam" id="PF19258">
    <property type="entry name" value="KxYKxGKxW_sig"/>
    <property type="match status" value="1"/>
</dbReference>
<accession>A0A380NZB9</accession>
<feature type="chain" id="PRO_5016838526" description="KxYKxGKxW signal peptide" evidence="3">
    <location>
        <begin position="38"/>
        <end position="203"/>
    </location>
</feature>
<feature type="region of interest" description="Disordered" evidence="2">
    <location>
        <begin position="122"/>
        <end position="188"/>
    </location>
</feature>
<reference evidence="4 5" key="1">
    <citation type="submission" date="2018-06" db="EMBL/GenBank/DDBJ databases">
        <authorList>
            <consortium name="Pathogen Informatics"/>
            <person name="Doyle S."/>
        </authorList>
    </citation>
    <scope>NUCLEOTIDE SEQUENCE [LARGE SCALE GENOMIC DNA]</scope>
    <source>
        <strain evidence="4 5">NCTC13645</strain>
    </source>
</reference>